<dbReference type="Gene3D" id="1.20.144.10">
    <property type="entry name" value="Phosphatidic acid phosphatase type 2/haloperoxidase"/>
    <property type="match status" value="1"/>
</dbReference>
<keyword evidence="1" id="KW-0812">Transmembrane</keyword>
<feature type="transmembrane region" description="Helical" evidence="1">
    <location>
        <begin position="94"/>
        <end position="115"/>
    </location>
</feature>
<dbReference type="InterPro" id="IPR000326">
    <property type="entry name" value="PAP2/HPO"/>
</dbReference>
<dbReference type="EMBL" id="QLMI01000002">
    <property type="protein sequence ID" value="RAK24264.1"/>
    <property type="molecule type" value="Genomic_DNA"/>
</dbReference>
<reference evidence="3 4" key="1">
    <citation type="submission" date="2018-06" db="EMBL/GenBank/DDBJ databases">
        <title>Genomic Encyclopedia of Type Strains, Phase III (KMG-III): the genomes of soil and plant-associated and newly described type strains.</title>
        <authorList>
            <person name="Whitman W."/>
        </authorList>
    </citation>
    <scope>NUCLEOTIDE SEQUENCE [LARGE SCALE GENOMIC DNA]</scope>
    <source>
        <strain evidence="3 4">CGMCC 1.12398</strain>
    </source>
</reference>
<dbReference type="AlphaFoldDB" id="A0A327YT31"/>
<accession>A0A327YT31</accession>
<feature type="transmembrane region" description="Helical" evidence="1">
    <location>
        <begin position="25"/>
        <end position="48"/>
    </location>
</feature>
<keyword evidence="1" id="KW-0472">Membrane</keyword>
<evidence type="ECO:0000256" key="1">
    <source>
        <dbReference type="SAM" id="Phobius"/>
    </source>
</evidence>
<name>A0A327YT31_9FLAO</name>
<feature type="domain" description="Phosphatidic acid phosphatase type 2/haloperoxidase" evidence="2">
    <location>
        <begin position="97"/>
        <end position="211"/>
    </location>
</feature>
<dbReference type="Pfam" id="PF01569">
    <property type="entry name" value="PAP2"/>
    <property type="match status" value="1"/>
</dbReference>
<feature type="transmembrane region" description="Helical" evidence="1">
    <location>
        <begin position="196"/>
        <end position="217"/>
    </location>
</feature>
<keyword evidence="1" id="KW-1133">Transmembrane helix</keyword>
<evidence type="ECO:0000313" key="3">
    <source>
        <dbReference type="EMBL" id="RAK24264.1"/>
    </source>
</evidence>
<dbReference type="SMART" id="SM00014">
    <property type="entry name" value="acidPPc"/>
    <property type="match status" value="1"/>
</dbReference>
<gene>
    <name evidence="3" type="ORF">B0I03_102117</name>
</gene>
<organism evidence="3 4">
    <name type="scientific">Flavobacterium aquaticum</name>
    <dbReference type="NCBI Taxonomy" id="1236486"/>
    <lineage>
        <taxon>Bacteria</taxon>
        <taxon>Pseudomonadati</taxon>
        <taxon>Bacteroidota</taxon>
        <taxon>Flavobacteriia</taxon>
        <taxon>Flavobacteriales</taxon>
        <taxon>Flavobacteriaceae</taxon>
        <taxon>Flavobacterium</taxon>
    </lineage>
</organism>
<evidence type="ECO:0000313" key="4">
    <source>
        <dbReference type="Proteomes" id="UP000249620"/>
    </source>
</evidence>
<sequence length="228" mass="27084">MEQLINLDKELFLFLNGLGSEPFDGFWMIITKQIYWIPFFIAVFYLVIKKEGFNVSFWRYFLSALFLPIGIFIVLFFYRSYYNDEIFLKKAKNVFIIILFLAALITFTDQITNLFKYSFERLRPCNDLEVNQIARIVEKRSSFSFFSGHASNSFATTTFVVLILRKYYKHTYLLFLFPLIFAFSRIYLGLHFPGDILTGYVFGAIFGFGCYKLYLFFGKKYNFITKHD</sequence>
<comment type="caution">
    <text evidence="3">The sequence shown here is derived from an EMBL/GenBank/DDBJ whole genome shotgun (WGS) entry which is preliminary data.</text>
</comment>
<protein>
    <submittedName>
        <fullName evidence="3">Undecaprenyl-diphosphatase</fullName>
    </submittedName>
</protein>
<dbReference type="RefSeq" id="WP_111566063.1">
    <property type="nucleotide sequence ID" value="NZ_QLMI01000002.1"/>
</dbReference>
<dbReference type="Proteomes" id="UP000249620">
    <property type="component" value="Unassembled WGS sequence"/>
</dbReference>
<proteinExistence type="predicted"/>
<evidence type="ECO:0000259" key="2">
    <source>
        <dbReference type="SMART" id="SM00014"/>
    </source>
</evidence>
<dbReference type="OrthoDB" id="9789113at2"/>
<feature type="transmembrane region" description="Helical" evidence="1">
    <location>
        <begin position="172"/>
        <end position="190"/>
    </location>
</feature>
<dbReference type="SUPFAM" id="SSF48317">
    <property type="entry name" value="Acid phosphatase/Vanadium-dependent haloperoxidase"/>
    <property type="match status" value="1"/>
</dbReference>
<dbReference type="PANTHER" id="PTHR14969:SF13">
    <property type="entry name" value="AT30094P"/>
    <property type="match status" value="1"/>
</dbReference>
<feature type="transmembrane region" description="Helical" evidence="1">
    <location>
        <begin position="60"/>
        <end position="82"/>
    </location>
</feature>
<dbReference type="InterPro" id="IPR036938">
    <property type="entry name" value="PAP2/HPO_sf"/>
</dbReference>
<dbReference type="PANTHER" id="PTHR14969">
    <property type="entry name" value="SPHINGOSINE-1-PHOSPHATE PHOSPHOHYDROLASE"/>
    <property type="match status" value="1"/>
</dbReference>
<keyword evidence="4" id="KW-1185">Reference proteome</keyword>